<accession>A0ABP1RN15</accession>
<dbReference type="InterPro" id="IPR032675">
    <property type="entry name" value="LRR_dom_sf"/>
</dbReference>
<proteinExistence type="predicted"/>
<feature type="region of interest" description="Disordered" evidence="1">
    <location>
        <begin position="79"/>
        <end position="99"/>
    </location>
</feature>
<feature type="region of interest" description="Disordered" evidence="1">
    <location>
        <begin position="1"/>
        <end position="24"/>
    </location>
</feature>
<evidence type="ECO:0000256" key="1">
    <source>
        <dbReference type="SAM" id="MobiDB-lite"/>
    </source>
</evidence>
<comment type="caution">
    <text evidence="2">The sequence shown here is derived from an EMBL/GenBank/DDBJ whole genome shotgun (WGS) entry which is preliminary data.</text>
</comment>
<dbReference type="Gene3D" id="3.80.10.10">
    <property type="entry name" value="Ribonuclease Inhibitor"/>
    <property type="match status" value="1"/>
</dbReference>
<reference evidence="2 3" key="1">
    <citation type="submission" date="2024-08" db="EMBL/GenBank/DDBJ databases">
        <authorList>
            <person name="Cucini C."/>
            <person name="Frati F."/>
        </authorList>
    </citation>
    <scope>NUCLEOTIDE SEQUENCE [LARGE SCALE GENOMIC DNA]</scope>
</reference>
<evidence type="ECO:0000313" key="2">
    <source>
        <dbReference type="EMBL" id="CAL8131087.1"/>
    </source>
</evidence>
<organism evidence="2 3">
    <name type="scientific">Orchesella dallaii</name>
    <dbReference type="NCBI Taxonomy" id="48710"/>
    <lineage>
        <taxon>Eukaryota</taxon>
        <taxon>Metazoa</taxon>
        <taxon>Ecdysozoa</taxon>
        <taxon>Arthropoda</taxon>
        <taxon>Hexapoda</taxon>
        <taxon>Collembola</taxon>
        <taxon>Entomobryomorpha</taxon>
        <taxon>Entomobryoidea</taxon>
        <taxon>Orchesellidae</taxon>
        <taxon>Orchesellinae</taxon>
        <taxon>Orchesella</taxon>
    </lineage>
</organism>
<evidence type="ECO:0008006" key="4">
    <source>
        <dbReference type="Google" id="ProtNLM"/>
    </source>
</evidence>
<dbReference type="Proteomes" id="UP001642540">
    <property type="component" value="Unassembled WGS sequence"/>
</dbReference>
<name>A0ABP1RN15_9HEXA</name>
<keyword evidence="3" id="KW-1185">Reference proteome</keyword>
<dbReference type="EMBL" id="CAXLJM020000086">
    <property type="protein sequence ID" value="CAL8131087.1"/>
    <property type="molecule type" value="Genomic_DNA"/>
</dbReference>
<protein>
    <recommendedName>
        <fullName evidence="4">F-box domain-containing protein</fullName>
    </recommendedName>
</protein>
<evidence type="ECO:0000313" key="3">
    <source>
        <dbReference type="Proteomes" id="UP001642540"/>
    </source>
</evidence>
<dbReference type="SUPFAM" id="SSF52047">
    <property type="entry name" value="RNI-like"/>
    <property type="match status" value="1"/>
</dbReference>
<sequence length="591" mass="67218">MSKRLASSKSKLSPFPGRTQDSNQGLNKSIHPLLLFPVLTNIFELITFNATDFKNFRLVCKDWAEVSLGRWRKEATLTLTQKLPPSPDDDNSDSFSEDRNTNGLSPLEFLGMVNMPEDPFQLLKTNNFRKYNIILSQHVFFNNIEKLIPWTKIGPLMTHLSVSGSSDKNVGRVPFQAVPNLESFTYVNNDRPNTQELFYLMISRYQPEQLRNRMNLNNQVTMPPDSHILKKLTKLDIDLKFKAFPIRWTDFFIRLPNIKELTLRSFPKYTCFNSYGMRVEELFILFQSLLTIREALGPGYFSQLSTLKLVNLSFDTEELLETILHPLRNIGLPITSLSLKICSGTDVSAFRPIFGLYSDTLEKLEISGGAFYSKYNLSLSEEFPYRLEFPNLRELCFHGTDCYSLEFLKKLPSLRVLELRHDCHQDIIATGNIISSGALKDLVLPQMEELRVNNEYWSNKKIVKGFACMMPNLKKLKIGLGNDGFGMLCQIWKDLESLTVEPNAITESAILGSVKGCKYSVPNITDLKELTSLTMGPSQFGHKRGLSGDSIVHGILACQKLKHLTLASPPKASKKAVEMLRSKFPSFDYQS</sequence>
<gene>
    <name evidence="2" type="ORF">ODALV1_LOCUS24025</name>
</gene>
<feature type="compositionally biased region" description="Low complexity" evidence="1">
    <location>
        <begin position="1"/>
        <end position="13"/>
    </location>
</feature>